<protein>
    <recommendedName>
        <fullName evidence="3">Response regulatory domain-containing protein</fullName>
    </recommendedName>
</protein>
<reference evidence="4" key="1">
    <citation type="submission" date="2018-06" db="EMBL/GenBank/DDBJ databases">
        <authorList>
            <person name="Zhirakovskaya E."/>
        </authorList>
    </citation>
    <scope>NUCLEOTIDE SEQUENCE</scope>
</reference>
<evidence type="ECO:0000256" key="1">
    <source>
        <dbReference type="ARBA" id="ARBA00022553"/>
    </source>
</evidence>
<evidence type="ECO:0000256" key="2">
    <source>
        <dbReference type="SAM" id="MobiDB-lite"/>
    </source>
</evidence>
<dbReference type="CDD" id="cd17574">
    <property type="entry name" value="REC_OmpR"/>
    <property type="match status" value="1"/>
</dbReference>
<dbReference type="InterPro" id="IPR001789">
    <property type="entry name" value="Sig_transdc_resp-reg_receiver"/>
</dbReference>
<dbReference type="SMART" id="SM00448">
    <property type="entry name" value="REC"/>
    <property type="match status" value="2"/>
</dbReference>
<dbReference type="GO" id="GO:0000160">
    <property type="term" value="P:phosphorelay signal transduction system"/>
    <property type="evidence" value="ECO:0007669"/>
    <property type="project" value="InterPro"/>
</dbReference>
<dbReference type="EMBL" id="UOFJ01000481">
    <property type="protein sequence ID" value="VAW69965.1"/>
    <property type="molecule type" value="Genomic_DNA"/>
</dbReference>
<proteinExistence type="predicted"/>
<dbReference type="CDD" id="cd00156">
    <property type="entry name" value="REC"/>
    <property type="match status" value="1"/>
</dbReference>
<dbReference type="Gene3D" id="3.40.50.2300">
    <property type="match status" value="2"/>
</dbReference>
<gene>
    <name evidence="4" type="ORF">MNBD_GAMMA10-1340</name>
</gene>
<organism evidence="4">
    <name type="scientific">hydrothermal vent metagenome</name>
    <dbReference type="NCBI Taxonomy" id="652676"/>
    <lineage>
        <taxon>unclassified sequences</taxon>
        <taxon>metagenomes</taxon>
        <taxon>ecological metagenomes</taxon>
    </lineage>
</organism>
<dbReference type="PROSITE" id="PS50110">
    <property type="entry name" value="RESPONSE_REGULATORY"/>
    <property type="match status" value="2"/>
</dbReference>
<feature type="region of interest" description="Disordered" evidence="2">
    <location>
        <begin position="40"/>
        <end position="65"/>
    </location>
</feature>
<evidence type="ECO:0000259" key="3">
    <source>
        <dbReference type="PROSITE" id="PS50110"/>
    </source>
</evidence>
<feature type="compositionally biased region" description="Low complexity" evidence="2">
    <location>
        <begin position="51"/>
        <end position="65"/>
    </location>
</feature>
<dbReference type="InterPro" id="IPR050595">
    <property type="entry name" value="Bact_response_regulator"/>
</dbReference>
<dbReference type="Pfam" id="PF00072">
    <property type="entry name" value="Response_reg"/>
    <property type="match status" value="1"/>
</dbReference>
<keyword evidence="1" id="KW-0597">Phosphoprotein</keyword>
<dbReference type="AlphaFoldDB" id="A0A3B0XNB5"/>
<sequence>MILIIDSDNTSELKTRRNFEAVGYKAVVVAKTAAQAREVLNTSEPGSVKDPGGAKNAGGAKNPGAAKNKASLIIINSELDDGNGFTLCREIRKTEKTCNASCNVHIIMLISSAKNQTAIEKTNHSGADSFAVKPYDSDIFFKYIAQYVQLKTVLLVEDDPLIRQMLCAILSKYDMEIIEIDNGIEAHNLINSISPVCLVVLDIGLPGMNGVKIVSSIRSKANWKKTPIVMLTSSTEPTDVKGALSSGANDYVVKPFNIDDFEARMARYLRSD</sequence>
<accession>A0A3B0XNB5</accession>
<evidence type="ECO:0000313" key="4">
    <source>
        <dbReference type="EMBL" id="VAW69965.1"/>
    </source>
</evidence>
<dbReference type="SUPFAM" id="SSF52172">
    <property type="entry name" value="CheY-like"/>
    <property type="match status" value="2"/>
</dbReference>
<feature type="domain" description="Response regulatory" evidence="3">
    <location>
        <begin position="152"/>
        <end position="269"/>
    </location>
</feature>
<dbReference type="InterPro" id="IPR011006">
    <property type="entry name" value="CheY-like_superfamily"/>
</dbReference>
<feature type="domain" description="Response regulatory" evidence="3">
    <location>
        <begin position="1"/>
        <end position="148"/>
    </location>
</feature>
<dbReference type="PANTHER" id="PTHR44591">
    <property type="entry name" value="STRESS RESPONSE REGULATOR PROTEIN 1"/>
    <property type="match status" value="1"/>
</dbReference>
<dbReference type="PANTHER" id="PTHR44591:SF3">
    <property type="entry name" value="RESPONSE REGULATORY DOMAIN-CONTAINING PROTEIN"/>
    <property type="match status" value="1"/>
</dbReference>
<name>A0A3B0XNB5_9ZZZZ</name>